<dbReference type="AlphaFoldDB" id="A0AAD5WH34"/>
<evidence type="ECO:0000313" key="1">
    <source>
        <dbReference type="EMBL" id="KAJ1369967.1"/>
    </source>
</evidence>
<name>A0AAD5WH34_PARTN</name>
<proteinExistence type="predicted"/>
<dbReference type="EMBL" id="JAHQIW010006710">
    <property type="protein sequence ID" value="KAJ1369967.1"/>
    <property type="molecule type" value="Genomic_DNA"/>
</dbReference>
<protein>
    <submittedName>
        <fullName evidence="1">Uncharacterized protein</fullName>
    </submittedName>
</protein>
<comment type="caution">
    <text evidence="1">The sequence shown here is derived from an EMBL/GenBank/DDBJ whole genome shotgun (WGS) entry which is preliminary data.</text>
</comment>
<accession>A0AAD5WH34</accession>
<evidence type="ECO:0000313" key="2">
    <source>
        <dbReference type="Proteomes" id="UP001196413"/>
    </source>
</evidence>
<organism evidence="1 2">
    <name type="scientific">Parelaphostrongylus tenuis</name>
    <name type="common">Meningeal worm</name>
    <dbReference type="NCBI Taxonomy" id="148309"/>
    <lineage>
        <taxon>Eukaryota</taxon>
        <taxon>Metazoa</taxon>
        <taxon>Ecdysozoa</taxon>
        <taxon>Nematoda</taxon>
        <taxon>Chromadorea</taxon>
        <taxon>Rhabditida</taxon>
        <taxon>Rhabditina</taxon>
        <taxon>Rhabditomorpha</taxon>
        <taxon>Strongyloidea</taxon>
        <taxon>Metastrongylidae</taxon>
        <taxon>Parelaphostrongylus</taxon>
    </lineage>
</organism>
<gene>
    <name evidence="1" type="ORF">KIN20_031587</name>
</gene>
<sequence length="95" mass="10414">MGEVEKAPTKQENLTSCWTASHGKHMVPAGSALVLPLPPGSMARVLAISRAEIPPTGRSVMRMAPSLGLRKTPRVRLRARNRPPPRTTVGRQRRE</sequence>
<reference evidence="1" key="1">
    <citation type="submission" date="2021-06" db="EMBL/GenBank/DDBJ databases">
        <title>Parelaphostrongylus tenuis whole genome reference sequence.</title>
        <authorList>
            <person name="Garwood T.J."/>
            <person name="Larsen P.A."/>
            <person name="Fountain-Jones N.M."/>
            <person name="Garbe J.R."/>
            <person name="Macchietto M.G."/>
            <person name="Kania S.A."/>
            <person name="Gerhold R.W."/>
            <person name="Richards J.E."/>
            <person name="Wolf T.M."/>
        </authorList>
    </citation>
    <scope>NUCLEOTIDE SEQUENCE</scope>
    <source>
        <strain evidence="1">MNPRO001-30</strain>
        <tissue evidence="1">Meninges</tissue>
    </source>
</reference>
<dbReference type="Proteomes" id="UP001196413">
    <property type="component" value="Unassembled WGS sequence"/>
</dbReference>
<keyword evidence="2" id="KW-1185">Reference proteome</keyword>